<dbReference type="PANTHER" id="PTHR46848:SF1">
    <property type="entry name" value="REGULATOR OF G-PROTEIN SIGNALING 3"/>
    <property type="match status" value="1"/>
</dbReference>
<evidence type="ECO:0000313" key="4">
    <source>
        <dbReference type="Proteomes" id="UP001162164"/>
    </source>
</evidence>
<evidence type="ECO:0000256" key="1">
    <source>
        <dbReference type="SAM" id="MobiDB-lite"/>
    </source>
</evidence>
<evidence type="ECO:0000313" key="3">
    <source>
        <dbReference type="EMBL" id="KAJ8981015.1"/>
    </source>
</evidence>
<feature type="transmembrane region" description="Helical" evidence="2">
    <location>
        <begin position="34"/>
        <end position="57"/>
    </location>
</feature>
<feature type="compositionally biased region" description="Basic and acidic residues" evidence="1">
    <location>
        <begin position="592"/>
        <end position="604"/>
    </location>
</feature>
<proteinExistence type="predicted"/>
<reference evidence="3" key="1">
    <citation type="journal article" date="2023" name="Insect Mol. Biol.">
        <title>Genome sequencing provides insights into the evolution of gene families encoding plant cell wall-degrading enzymes in longhorned beetles.</title>
        <authorList>
            <person name="Shin N.R."/>
            <person name="Okamura Y."/>
            <person name="Kirsch R."/>
            <person name="Pauchet Y."/>
        </authorList>
    </citation>
    <scope>NUCLEOTIDE SEQUENCE</scope>
    <source>
        <strain evidence="3">MMC_N1</strain>
    </source>
</reference>
<dbReference type="Proteomes" id="UP001162164">
    <property type="component" value="Unassembled WGS sequence"/>
</dbReference>
<protein>
    <submittedName>
        <fullName evidence="3">Uncharacterized protein</fullName>
    </submittedName>
</protein>
<feature type="region of interest" description="Disordered" evidence="1">
    <location>
        <begin position="369"/>
        <end position="401"/>
    </location>
</feature>
<feature type="region of interest" description="Disordered" evidence="1">
    <location>
        <begin position="285"/>
        <end position="349"/>
    </location>
</feature>
<name>A0ABQ9JSF9_9CUCU</name>
<feature type="compositionally biased region" description="Polar residues" evidence="1">
    <location>
        <begin position="487"/>
        <end position="506"/>
    </location>
</feature>
<feature type="compositionally biased region" description="Low complexity" evidence="1">
    <location>
        <begin position="549"/>
        <end position="567"/>
    </location>
</feature>
<evidence type="ECO:0000256" key="2">
    <source>
        <dbReference type="SAM" id="Phobius"/>
    </source>
</evidence>
<keyword evidence="4" id="KW-1185">Reference proteome</keyword>
<feature type="region of interest" description="Disordered" evidence="1">
    <location>
        <begin position="171"/>
        <end position="194"/>
    </location>
</feature>
<feature type="compositionally biased region" description="Polar residues" evidence="1">
    <location>
        <begin position="285"/>
        <end position="319"/>
    </location>
</feature>
<keyword evidence="2" id="KW-0472">Membrane</keyword>
<keyword evidence="2" id="KW-0812">Transmembrane</keyword>
<keyword evidence="2" id="KW-1133">Transmembrane helix</keyword>
<dbReference type="PANTHER" id="PTHR46848">
    <property type="entry name" value="REGULATOR OF G-PROTEIN SIGNALING 3"/>
    <property type="match status" value="1"/>
</dbReference>
<gene>
    <name evidence="3" type="ORF">NQ317_019694</name>
</gene>
<feature type="region of interest" description="Disordered" evidence="1">
    <location>
        <begin position="539"/>
        <end position="615"/>
    </location>
</feature>
<feature type="compositionally biased region" description="Acidic residues" evidence="1">
    <location>
        <begin position="384"/>
        <end position="396"/>
    </location>
</feature>
<organism evidence="3 4">
    <name type="scientific">Molorchus minor</name>
    <dbReference type="NCBI Taxonomy" id="1323400"/>
    <lineage>
        <taxon>Eukaryota</taxon>
        <taxon>Metazoa</taxon>
        <taxon>Ecdysozoa</taxon>
        <taxon>Arthropoda</taxon>
        <taxon>Hexapoda</taxon>
        <taxon>Insecta</taxon>
        <taxon>Pterygota</taxon>
        <taxon>Neoptera</taxon>
        <taxon>Endopterygota</taxon>
        <taxon>Coleoptera</taxon>
        <taxon>Polyphaga</taxon>
        <taxon>Cucujiformia</taxon>
        <taxon>Chrysomeloidea</taxon>
        <taxon>Cerambycidae</taxon>
        <taxon>Lamiinae</taxon>
        <taxon>Monochamini</taxon>
        <taxon>Molorchus</taxon>
    </lineage>
</organism>
<feature type="compositionally biased region" description="Polar residues" evidence="1">
    <location>
        <begin position="179"/>
        <end position="193"/>
    </location>
</feature>
<sequence length="737" mass="82364">MQDCGSDDCLVSGIFIYVCNVQERRSSDRRGARCMAYGVYWSQTLVCFLILLAAPLIKPNFQNPQNLNQICRNESRDIQKQIDTLIEQKCKQLSKTSFNSKCNAIHLEQWMKGQLDREVTEDTADIEPVLEEWTKEMLRKRSEELNLVDSEGNIISNSEIKRTESRCEEIVLSDHDQSPSKSTTTESQVTVRSSPLVPETVPVCRQCHKNCLSSSVTVNGSTNNFSDLNTSRKVVNTNPNNNENGENDWQSIVLLGVMANPVSSLVNMDPFSPAPVPQISVVSATPESSIKTNSSENKTNNPCQCQNSRQSTNFSTTEPTLKKHFNGSTELDNSDDSPQTEEHPYHSLSSSVVTLRRFGTVSSLERLGSEEHEDVWENNVSSGSEEEEEDENEDTDDYKRGIDNEAFNHSSIRHWTVRAGSFVAEKMAFFERLGEDYRTSGGFFERYLRSSENLVNGEEQQEEETSGGTSGEEIWGTPTSGGELDDNLNSPNHEGKQSPNNGSISSDFGDDTELMMDELLMTPPISGAVMRGLLPRRTLEPLIEEEGSESSSSSSVNPSTEPSVSPEEGNRTGGVADTCSAAVDPGTISEDPGSHTKEEQRTEGFHPTADTAPQITMKIPRSESYRRIIEAAENSDGEEKHLLLQSVQADSQVPRSRSVKIFEFFNVRKPERRIYETFPEGRHLIKVFNKDQTEADGISPTCSPNSLSPRRLKDKQLDRRFWKQLSRRRGNKVNLPA</sequence>
<dbReference type="EMBL" id="JAPWTJ010000211">
    <property type="protein sequence ID" value="KAJ8981015.1"/>
    <property type="molecule type" value="Genomic_DNA"/>
</dbReference>
<accession>A0ABQ9JSF9</accession>
<feature type="region of interest" description="Disordered" evidence="1">
    <location>
        <begin position="454"/>
        <end position="520"/>
    </location>
</feature>
<comment type="caution">
    <text evidence="3">The sequence shown here is derived from an EMBL/GenBank/DDBJ whole genome shotgun (WGS) entry which is preliminary data.</text>
</comment>